<comment type="similarity">
    <text evidence="1 10">Belongs to the precorrin methyltransferase family.</text>
</comment>
<evidence type="ECO:0000256" key="1">
    <source>
        <dbReference type="ARBA" id="ARBA00005879"/>
    </source>
</evidence>
<dbReference type="Proteomes" id="UP000268908">
    <property type="component" value="Unassembled WGS sequence"/>
</dbReference>
<dbReference type="InterPro" id="IPR050161">
    <property type="entry name" value="Siro_Cobalamin_biosynth"/>
</dbReference>
<proteinExistence type="inferred from homology"/>
<dbReference type="FunFam" id="3.30.950.10:FF:000001">
    <property type="entry name" value="Siroheme synthase"/>
    <property type="match status" value="1"/>
</dbReference>
<keyword evidence="13" id="KW-1185">Reference proteome</keyword>
<dbReference type="InterPro" id="IPR014776">
    <property type="entry name" value="4pyrrole_Mease_sub2"/>
</dbReference>
<keyword evidence="4 10" id="KW-0489">Methyltransferase</keyword>
<evidence type="ECO:0000313" key="13">
    <source>
        <dbReference type="Proteomes" id="UP000268908"/>
    </source>
</evidence>
<dbReference type="InterPro" id="IPR003043">
    <property type="entry name" value="Uropor_MeTrfase_CS"/>
</dbReference>
<keyword evidence="3" id="KW-0169">Cobalamin biosynthesis</keyword>
<dbReference type="SUPFAM" id="SSF53790">
    <property type="entry name" value="Tetrapyrrole methylase"/>
    <property type="match status" value="1"/>
</dbReference>
<evidence type="ECO:0000256" key="9">
    <source>
        <dbReference type="ARBA" id="ARBA00060548"/>
    </source>
</evidence>
<protein>
    <recommendedName>
        <fullName evidence="2">uroporphyrinogen-III C-methyltransferase</fullName>
        <ecNumber evidence="2">2.1.1.107</ecNumber>
    </recommendedName>
</protein>
<evidence type="ECO:0000256" key="6">
    <source>
        <dbReference type="ARBA" id="ARBA00022691"/>
    </source>
</evidence>
<name>A0A497XAQ0_9PROT</name>
<reference evidence="12 13" key="1">
    <citation type="submission" date="2018-10" db="EMBL/GenBank/DDBJ databases">
        <title>Genomic Encyclopedia of Type Strains, Phase IV (KMG-IV): sequencing the most valuable type-strain genomes for metagenomic binning, comparative biology and taxonomic classification.</title>
        <authorList>
            <person name="Goeker M."/>
        </authorList>
    </citation>
    <scope>NUCLEOTIDE SEQUENCE [LARGE SCALE GENOMIC DNA]</scope>
    <source>
        <strain evidence="12 13">DSM 26916</strain>
    </source>
</reference>
<dbReference type="PANTHER" id="PTHR45790:SF1">
    <property type="entry name" value="SIROHEME SYNTHASE"/>
    <property type="match status" value="1"/>
</dbReference>
<dbReference type="InterPro" id="IPR006366">
    <property type="entry name" value="CobA/CysG_C"/>
</dbReference>
<dbReference type="InterPro" id="IPR035996">
    <property type="entry name" value="4pyrrol_Methylase_sf"/>
</dbReference>
<dbReference type="Gene3D" id="3.30.950.10">
    <property type="entry name" value="Methyltransferase, Cobalt-precorrin-4 Transmethylase, Domain 2"/>
    <property type="match status" value="1"/>
</dbReference>
<keyword evidence="7" id="KW-0627">Porphyrin biosynthesis</keyword>
<keyword evidence="5 10" id="KW-0808">Transferase</keyword>
<dbReference type="PROSITE" id="PS00840">
    <property type="entry name" value="SUMT_2"/>
    <property type="match status" value="1"/>
</dbReference>
<sequence length="256" mass="27613">MTYVPRPPAQPGTVYLVGAGPGDPELLTQRAARLIGEVDVLVYDNLVAPDILELARPDAEKIYAGKERGHHSVPQDDLNLLLVKLAQAGKSVLRLKGGDPYTFGRGGEEVETLFAHGVPFEVVPGITAAAGVAAYAGIPLTHRDYAQACVFVTGHLKDGTMNLDWEGLARPRQTVVIYMGLHGLPYLCEQFINHGLPADWPAAIVQQGTTRNHRVVTGTLATLPDLAVKAQLKAPTLIMIGEVVKLHPKLVWFKPS</sequence>
<accession>A0A497XAQ0</accession>
<feature type="domain" description="Tetrapyrrole methylase" evidence="11">
    <location>
        <begin position="13"/>
        <end position="223"/>
    </location>
</feature>
<dbReference type="FunFam" id="3.40.1010.10:FF:000001">
    <property type="entry name" value="Siroheme synthase"/>
    <property type="match status" value="1"/>
</dbReference>
<evidence type="ECO:0000256" key="2">
    <source>
        <dbReference type="ARBA" id="ARBA00012162"/>
    </source>
</evidence>
<evidence type="ECO:0000256" key="7">
    <source>
        <dbReference type="ARBA" id="ARBA00023244"/>
    </source>
</evidence>
<dbReference type="GO" id="GO:0009236">
    <property type="term" value="P:cobalamin biosynthetic process"/>
    <property type="evidence" value="ECO:0007669"/>
    <property type="project" value="UniProtKB-KW"/>
</dbReference>
<dbReference type="CDD" id="cd11642">
    <property type="entry name" value="SUMT"/>
    <property type="match status" value="1"/>
</dbReference>
<dbReference type="GO" id="GO:0032259">
    <property type="term" value="P:methylation"/>
    <property type="evidence" value="ECO:0007669"/>
    <property type="project" value="UniProtKB-KW"/>
</dbReference>
<evidence type="ECO:0000256" key="8">
    <source>
        <dbReference type="ARBA" id="ARBA00025705"/>
    </source>
</evidence>
<dbReference type="InterPro" id="IPR014777">
    <property type="entry name" value="4pyrrole_Mease_sub1"/>
</dbReference>
<dbReference type="GO" id="GO:0004851">
    <property type="term" value="F:uroporphyrin-III C-methyltransferase activity"/>
    <property type="evidence" value="ECO:0007669"/>
    <property type="project" value="UniProtKB-EC"/>
</dbReference>
<dbReference type="GO" id="GO:0019354">
    <property type="term" value="P:siroheme biosynthetic process"/>
    <property type="evidence" value="ECO:0007669"/>
    <property type="project" value="UniProtKB-UniPathway"/>
</dbReference>
<dbReference type="UniPathway" id="UPA00262">
    <property type="reaction ID" value="UER00211"/>
</dbReference>
<evidence type="ECO:0000256" key="3">
    <source>
        <dbReference type="ARBA" id="ARBA00022573"/>
    </source>
</evidence>
<gene>
    <name evidence="12" type="ORF">DFR35_2085</name>
</gene>
<dbReference type="PANTHER" id="PTHR45790">
    <property type="entry name" value="SIROHEME SYNTHASE-RELATED"/>
    <property type="match status" value="1"/>
</dbReference>
<dbReference type="OrthoDB" id="9815856at2"/>
<evidence type="ECO:0000259" key="11">
    <source>
        <dbReference type="Pfam" id="PF00590"/>
    </source>
</evidence>
<dbReference type="EC" id="2.1.1.107" evidence="2"/>
<comment type="pathway">
    <text evidence="9">Cofactor biosynthesis; adenosylcobalamin biosynthesis; precorrin-2 from uroporphyrinogen III: step 1/1.</text>
</comment>
<dbReference type="NCBIfam" id="TIGR01469">
    <property type="entry name" value="cobA_cysG_Cterm"/>
    <property type="match status" value="1"/>
</dbReference>
<evidence type="ECO:0000256" key="10">
    <source>
        <dbReference type="RuleBase" id="RU003960"/>
    </source>
</evidence>
<dbReference type="AlphaFoldDB" id="A0A497XAQ0"/>
<dbReference type="EMBL" id="RCCI01000006">
    <property type="protein sequence ID" value="RLJ63463.1"/>
    <property type="molecule type" value="Genomic_DNA"/>
</dbReference>
<dbReference type="Gene3D" id="3.40.1010.10">
    <property type="entry name" value="Cobalt-precorrin-4 Transmethylase, Domain 1"/>
    <property type="match status" value="1"/>
</dbReference>
<dbReference type="NCBIfam" id="NF004790">
    <property type="entry name" value="PRK06136.1"/>
    <property type="match status" value="1"/>
</dbReference>
<comment type="caution">
    <text evidence="12">The sequence shown here is derived from an EMBL/GenBank/DDBJ whole genome shotgun (WGS) entry which is preliminary data.</text>
</comment>
<dbReference type="InterPro" id="IPR000878">
    <property type="entry name" value="4pyrrol_Mease"/>
</dbReference>
<organism evidence="12 13">
    <name type="scientific">Sulfurisoma sediminicola</name>
    <dbReference type="NCBI Taxonomy" id="1381557"/>
    <lineage>
        <taxon>Bacteria</taxon>
        <taxon>Pseudomonadati</taxon>
        <taxon>Pseudomonadota</taxon>
        <taxon>Betaproteobacteria</taxon>
        <taxon>Nitrosomonadales</taxon>
        <taxon>Sterolibacteriaceae</taxon>
        <taxon>Sulfurisoma</taxon>
    </lineage>
</organism>
<keyword evidence="6" id="KW-0949">S-adenosyl-L-methionine</keyword>
<evidence type="ECO:0000313" key="12">
    <source>
        <dbReference type="EMBL" id="RLJ63463.1"/>
    </source>
</evidence>
<comment type="pathway">
    <text evidence="8">Porphyrin-containing compound metabolism; siroheme biosynthesis; precorrin-2 from uroporphyrinogen III: step 1/1.</text>
</comment>
<evidence type="ECO:0000256" key="4">
    <source>
        <dbReference type="ARBA" id="ARBA00022603"/>
    </source>
</evidence>
<dbReference type="Pfam" id="PF00590">
    <property type="entry name" value="TP_methylase"/>
    <property type="match status" value="1"/>
</dbReference>
<evidence type="ECO:0000256" key="5">
    <source>
        <dbReference type="ARBA" id="ARBA00022679"/>
    </source>
</evidence>